<dbReference type="GO" id="GO:0003677">
    <property type="term" value="F:DNA binding"/>
    <property type="evidence" value="ECO:0007669"/>
    <property type="project" value="UniProtKB-KW"/>
</dbReference>
<dbReference type="Gene3D" id="1.10.1660.10">
    <property type="match status" value="1"/>
</dbReference>
<protein>
    <recommendedName>
        <fullName evidence="4">HTH merR-type domain-containing protein</fullName>
    </recommendedName>
</protein>
<dbReference type="InterPro" id="IPR000551">
    <property type="entry name" value="MerR-type_HTH_dom"/>
</dbReference>
<evidence type="ECO:0000256" key="2">
    <source>
        <dbReference type="ARBA" id="ARBA00023125"/>
    </source>
</evidence>
<gene>
    <name evidence="5" type="ORF">SE18_08805</name>
</gene>
<reference evidence="5 6" key="1">
    <citation type="submission" date="2015-07" db="EMBL/GenBank/DDBJ databases">
        <title>Whole genome sequence of Herpetosiphon geysericola DSM 7119.</title>
        <authorList>
            <person name="Hemp J."/>
            <person name="Ward L.M."/>
            <person name="Pace L.A."/>
            <person name="Fischer W.W."/>
        </authorList>
    </citation>
    <scope>NUCLEOTIDE SEQUENCE [LARGE SCALE GENOMIC DNA]</scope>
    <source>
        <strain evidence="5 6">DSM 7119</strain>
    </source>
</reference>
<dbReference type="Proteomes" id="UP000050277">
    <property type="component" value="Unassembled WGS sequence"/>
</dbReference>
<dbReference type="RefSeq" id="WP_054534073.1">
    <property type="nucleotide sequence ID" value="NZ_LGKP01000015.1"/>
</dbReference>
<sequence>MQQLSISMVAKQAGIKASTIRYYEEINLLPPAARENGRRYYDQQIFERLAFIRTTQRLGFSLHEIQLLFQHEQQQAPLAGLWRQLAKQKLADLSQLLEQASHVQQLLQRGLRCRCATLETCVHCVLQHCQD</sequence>
<dbReference type="GO" id="GO:0003700">
    <property type="term" value="F:DNA-binding transcription factor activity"/>
    <property type="evidence" value="ECO:0007669"/>
    <property type="project" value="InterPro"/>
</dbReference>
<dbReference type="STRING" id="70996.SE18_08805"/>
<dbReference type="PROSITE" id="PS50937">
    <property type="entry name" value="HTH_MERR_2"/>
    <property type="match status" value="1"/>
</dbReference>
<dbReference type="AlphaFoldDB" id="A0A0P6YUJ9"/>
<dbReference type="SUPFAM" id="SSF46955">
    <property type="entry name" value="Putative DNA-binding domain"/>
    <property type="match status" value="1"/>
</dbReference>
<evidence type="ECO:0000256" key="1">
    <source>
        <dbReference type="ARBA" id="ARBA00023015"/>
    </source>
</evidence>
<evidence type="ECO:0000313" key="5">
    <source>
        <dbReference type="EMBL" id="KPL88779.1"/>
    </source>
</evidence>
<accession>A0A0P6YUJ9</accession>
<feature type="domain" description="HTH merR-type" evidence="4">
    <location>
        <begin position="1"/>
        <end position="71"/>
    </location>
</feature>
<evidence type="ECO:0000256" key="3">
    <source>
        <dbReference type="ARBA" id="ARBA00023163"/>
    </source>
</evidence>
<dbReference type="Pfam" id="PF13411">
    <property type="entry name" value="MerR_1"/>
    <property type="match status" value="1"/>
</dbReference>
<keyword evidence="1" id="KW-0805">Transcription regulation</keyword>
<keyword evidence="6" id="KW-1185">Reference proteome</keyword>
<dbReference type="PROSITE" id="PS00552">
    <property type="entry name" value="HTH_MERR_1"/>
    <property type="match status" value="1"/>
</dbReference>
<dbReference type="SMART" id="SM00422">
    <property type="entry name" value="HTH_MERR"/>
    <property type="match status" value="1"/>
</dbReference>
<proteinExistence type="predicted"/>
<dbReference type="PANTHER" id="PTHR30204:SF94">
    <property type="entry name" value="HEAVY METAL-DEPENDENT TRANSCRIPTIONAL REGULATOR HI_0293-RELATED"/>
    <property type="match status" value="1"/>
</dbReference>
<dbReference type="OrthoDB" id="9791488at2"/>
<dbReference type="InterPro" id="IPR047057">
    <property type="entry name" value="MerR_fam"/>
</dbReference>
<evidence type="ECO:0000313" key="6">
    <source>
        <dbReference type="Proteomes" id="UP000050277"/>
    </source>
</evidence>
<organism evidence="5 6">
    <name type="scientific">Herpetosiphon geysericola</name>
    <dbReference type="NCBI Taxonomy" id="70996"/>
    <lineage>
        <taxon>Bacteria</taxon>
        <taxon>Bacillati</taxon>
        <taxon>Chloroflexota</taxon>
        <taxon>Chloroflexia</taxon>
        <taxon>Herpetosiphonales</taxon>
        <taxon>Herpetosiphonaceae</taxon>
        <taxon>Herpetosiphon</taxon>
    </lineage>
</organism>
<dbReference type="InterPro" id="IPR009061">
    <property type="entry name" value="DNA-bd_dom_put_sf"/>
</dbReference>
<dbReference type="PRINTS" id="PR00040">
    <property type="entry name" value="HTHMERR"/>
</dbReference>
<dbReference type="PANTHER" id="PTHR30204">
    <property type="entry name" value="REDOX-CYCLING DRUG-SENSING TRANSCRIPTIONAL ACTIVATOR SOXR"/>
    <property type="match status" value="1"/>
</dbReference>
<name>A0A0P6YUJ9_9CHLR</name>
<comment type="caution">
    <text evidence="5">The sequence shown here is derived from an EMBL/GenBank/DDBJ whole genome shotgun (WGS) entry which is preliminary data.</text>
</comment>
<evidence type="ECO:0000259" key="4">
    <source>
        <dbReference type="PROSITE" id="PS50937"/>
    </source>
</evidence>
<keyword evidence="3" id="KW-0804">Transcription</keyword>
<keyword evidence="2" id="KW-0238">DNA-binding</keyword>
<dbReference type="EMBL" id="LGKP01000015">
    <property type="protein sequence ID" value="KPL88779.1"/>
    <property type="molecule type" value="Genomic_DNA"/>
</dbReference>